<proteinExistence type="predicted"/>
<accession>A0A2G9U9J4</accession>
<dbReference type="SMART" id="SM00355">
    <property type="entry name" value="ZnF_C2H2"/>
    <property type="match status" value="3"/>
</dbReference>
<keyword evidence="5" id="KW-1185">Reference proteome</keyword>
<evidence type="ECO:0000313" key="4">
    <source>
        <dbReference type="EMBL" id="PIO66911.1"/>
    </source>
</evidence>
<name>A0A2G9U9J4_TELCI</name>
<sequence>MADSEVKARRKLEEAEKKTRGGGGLLGKIFGGGGSDEAADLFIQVGMADSEVKARRKLEEAEKKTRGGGGLLGKIFGGGGSDEAADLFIQRDGEESTTVEDEEDVADTSSGCSDTAMECDLCGREFPNVVDFESHYEAAHSHQCLACSKMFITNRALDVHSDEKHCPFHKLRMEQNPNGLHFKCYHEHCDQNFATESERDIHCLEKHNIDSVEVVIERRKLAKRVCDLGSSLDRMTVSSKKKNAVPRAICFGGAQERVFEGVRNLRRPQRKNMDN</sequence>
<keyword evidence="1" id="KW-0479">Metal-binding</keyword>
<evidence type="ECO:0000256" key="1">
    <source>
        <dbReference type="PROSITE-ProRule" id="PRU00042"/>
    </source>
</evidence>
<dbReference type="OrthoDB" id="18440at2759"/>
<organism evidence="4 5">
    <name type="scientific">Teladorsagia circumcincta</name>
    <name type="common">Brown stomach worm</name>
    <name type="synonym">Ostertagia circumcincta</name>
    <dbReference type="NCBI Taxonomy" id="45464"/>
    <lineage>
        <taxon>Eukaryota</taxon>
        <taxon>Metazoa</taxon>
        <taxon>Ecdysozoa</taxon>
        <taxon>Nematoda</taxon>
        <taxon>Chromadorea</taxon>
        <taxon>Rhabditida</taxon>
        <taxon>Rhabditina</taxon>
        <taxon>Rhabditomorpha</taxon>
        <taxon>Strongyloidea</taxon>
        <taxon>Trichostrongylidae</taxon>
        <taxon>Teladorsagia</taxon>
    </lineage>
</organism>
<dbReference type="PROSITE" id="PS50157">
    <property type="entry name" value="ZINC_FINGER_C2H2_2"/>
    <property type="match status" value="1"/>
</dbReference>
<reference evidence="4 5" key="1">
    <citation type="submission" date="2015-09" db="EMBL/GenBank/DDBJ databases">
        <title>Draft genome of the parasitic nematode Teladorsagia circumcincta isolate WARC Sus (inbred).</title>
        <authorList>
            <person name="Mitreva M."/>
        </authorList>
    </citation>
    <scope>NUCLEOTIDE SEQUENCE [LARGE SCALE GENOMIC DNA]</scope>
    <source>
        <strain evidence="4 5">S</strain>
    </source>
</reference>
<dbReference type="GO" id="GO:0008270">
    <property type="term" value="F:zinc ion binding"/>
    <property type="evidence" value="ECO:0007669"/>
    <property type="project" value="UniProtKB-KW"/>
</dbReference>
<feature type="domain" description="C2H2-type" evidence="3">
    <location>
        <begin position="117"/>
        <end position="141"/>
    </location>
</feature>
<feature type="compositionally biased region" description="Basic and acidic residues" evidence="2">
    <location>
        <begin position="1"/>
        <end position="19"/>
    </location>
</feature>
<evidence type="ECO:0000256" key="2">
    <source>
        <dbReference type="SAM" id="MobiDB-lite"/>
    </source>
</evidence>
<dbReference type="PANTHER" id="PTHR21354:SF0">
    <property type="entry name" value="ZINC FINGER PROTEIN 511"/>
    <property type="match status" value="1"/>
</dbReference>
<dbReference type="PANTHER" id="PTHR21354">
    <property type="entry name" value="ZINC FINGER PROTEIN 511"/>
    <property type="match status" value="1"/>
</dbReference>
<protein>
    <submittedName>
        <fullName evidence="4">Zinc finger, C2H2 type</fullName>
    </submittedName>
</protein>
<evidence type="ECO:0000259" key="3">
    <source>
        <dbReference type="PROSITE" id="PS50157"/>
    </source>
</evidence>
<dbReference type="InterPro" id="IPR039258">
    <property type="entry name" value="ZNF511"/>
</dbReference>
<dbReference type="InterPro" id="IPR013087">
    <property type="entry name" value="Znf_C2H2_type"/>
</dbReference>
<evidence type="ECO:0000313" key="5">
    <source>
        <dbReference type="Proteomes" id="UP000230423"/>
    </source>
</evidence>
<dbReference type="AlphaFoldDB" id="A0A2G9U9J4"/>
<dbReference type="PROSITE" id="PS00028">
    <property type="entry name" value="ZINC_FINGER_C2H2_1"/>
    <property type="match status" value="3"/>
</dbReference>
<dbReference type="Proteomes" id="UP000230423">
    <property type="component" value="Unassembled WGS sequence"/>
</dbReference>
<gene>
    <name evidence="4" type="ORF">TELCIR_11362</name>
</gene>
<feature type="region of interest" description="Disordered" evidence="2">
    <location>
        <begin position="1"/>
        <end position="26"/>
    </location>
</feature>
<dbReference type="EMBL" id="KZ347951">
    <property type="protein sequence ID" value="PIO66911.1"/>
    <property type="molecule type" value="Genomic_DNA"/>
</dbReference>
<keyword evidence="1" id="KW-0862">Zinc</keyword>
<keyword evidence="1" id="KW-0863">Zinc-finger</keyword>